<dbReference type="SUPFAM" id="SSF55961">
    <property type="entry name" value="Bet v1-like"/>
    <property type="match status" value="1"/>
</dbReference>
<protein>
    <submittedName>
        <fullName evidence="1">SRPBCC family protein</fullName>
    </submittedName>
</protein>
<dbReference type="Gene3D" id="3.30.530.20">
    <property type="match status" value="1"/>
</dbReference>
<dbReference type="OrthoDB" id="411301at2"/>
<accession>A0A411E8M0</accession>
<gene>
    <name evidence="1" type="ORF">EQY75_05445</name>
</gene>
<dbReference type="AlphaFoldDB" id="A0A411E8M0"/>
<dbReference type="InterPro" id="IPR023393">
    <property type="entry name" value="START-like_dom_sf"/>
</dbReference>
<reference evidence="1 2" key="1">
    <citation type="submission" date="2019-01" db="EMBL/GenBank/DDBJ databases">
        <title>Muriicola soli sp. nov., isolated from soil.</title>
        <authorList>
            <person name="Kang H.J."/>
            <person name="Kim S.B."/>
        </authorList>
    </citation>
    <scope>NUCLEOTIDE SEQUENCE [LARGE SCALE GENOMIC DNA]</scope>
    <source>
        <strain evidence="1 2">MMS17-SY002</strain>
    </source>
</reference>
<evidence type="ECO:0000313" key="1">
    <source>
        <dbReference type="EMBL" id="QBA64029.1"/>
    </source>
</evidence>
<sequence length="150" mass="17398">MKYTCSVIIDLPANQLADLWANPDFFDQWQDGFKSVILLEGESGSIGAKSKLVYGHEKKDLELIETIILNNLPEKKIALYEHVQMINTQTTCFEKLTDNSTRFISEVEYTHFRGFIPKLMAMVFPGVFKKQSQKWMDQFKIFAEKKYNSS</sequence>
<evidence type="ECO:0000313" key="2">
    <source>
        <dbReference type="Proteomes" id="UP000290889"/>
    </source>
</evidence>
<dbReference type="RefSeq" id="WP_129603570.1">
    <property type="nucleotide sequence ID" value="NZ_CP035544.1"/>
</dbReference>
<dbReference type="KEGG" id="mur:EQY75_05445"/>
<keyword evidence="2" id="KW-1185">Reference proteome</keyword>
<proteinExistence type="predicted"/>
<dbReference type="Proteomes" id="UP000290889">
    <property type="component" value="Chromosome"/>
</dbReference>
<organism evidence="1 2">
    <name type="scientific">Muriicola soli</name>
    <dbReference type="NCBI Taxonomy" id="2507538"/>
    <lineage>
        <taxon>Bacteria</taxon>
        <taxon>Pseudomonadati</taxon>
        <taxon>Bacteroidota</taxon>
        <taxon>Flavobacteriia</taxon>
        <taxon>Flavobacteriales</taxon>
        <taxon>Flavobacteriaceae</taxon>
        <taxon>Muriicola</taxon>
    </lineage>
</organism>
<name>A0A411E8M0_9FLAO</name>
<dbReference type="EMBL" id="CP035544">
    <property type="protein sequence ID" value="QBA64029.1"/>
    <property type="molecule type" value="Genomic_DNA"/>
</dbReference>
<dbReference type="CDD" id="cd07812">
    <property type="entry name" value="SRPBCC"/>
    <property type="match status" value="1"/>
</dbReference>